<gene>
    <name evidence="1" type="ORF">HJG60_011590</name>
</gene>
<dbReference type="EMBL" id="JABVXQ010000007">
    <property type="protein sequence ID" value="KAF6099863.1"/>
    <property type="molecule type" value="Genomic_DNA"/>
</dbReference>
<dbReference type="Proteomes" id="UP000664940">
    <property type="component" value="Unassembled WGS sequence"/>
</dbReference>
<reference evidence="1 2" key="1">
    <citation type="journal article" date="2020" name="Nature">
        <title>Six reference-quality genomes reveal evolution of bat adaptations.</title>
        <authorList>
            <person name="Jebb D."/>
            <person name="Huang Z."/>
            <person name="Pippel M."/>
            <person name="Hughes G.M."/>
            <person name="Lavrichenko K."/>
            <person name="Devanna P."/>
            <person name="Winkler S."/>
            <person name="Jermiin L.S."/>
            <person name="Skirmuntt E.C."/>
            <person name="Katzourakis A."/>
            <person name="Burkitt-Gray L."/>
            <person name="Ray D.A."/>
            <person name="Sullivan K.A.M."/>
            <person name="Roscito J.G."/>
            <person name="Kirilenko B.M."/>
            <person name="Davalos L.M."/>
            <person name="Corthals A.P."/>
            <person name="Power M.L."/>
            <person name="Jones G."/>
            <person name="Ransome R.D."/>
            <person name="Dechmann D.K.N."/>
            <person name="Locatelli A.G."/>
            <person name="Puechmaille S.J."/>
            <person name="Fedrigo O."/>
            <person name="Jarvis E.D."/>
            <person name="Hiller M."/>
            <person name="Vernes S.C."/>
            <person name="Myers E.W."/>
            <person name="Teeling E.C."/>
        </authorList>
    </citation>
    <scope>NUCLEOTIDE SEQUENCE [LARGE SCALE GENOMIC DNA]</scope>
    <source>
        <strain evidence="1">Bat1K_MPI-CBG_1</strain>
    </source>
</reference>
<dbReference type="AlphaFoldDB" id="A0A833ZVK4"/>
<name>A0A833ZVK4_9CHIR</name>
<evidence type="ECO:0000313" key="1">
    <source>
        <dbReference type="EMBL" id="KAF6099863.1"/>
    </source>
</evidence>
<protein>
    <submittedName>
        <fullName evidence="1">Uncharacterized protein</fullName>
    </submittedName>
</protein>
<accession>A0A833ZVK4</accession>
<comment type="caution">
    <text evidence="1">The sequence shown here is derived from an EMBL/GenBank/DDBJ whole genome shotgun (WGS) entry which is preliminary data.</text>
</comment>
<organism evidence="1 2">
    <name type="scientific">Phyllostomus discolor</name>
    <name type="common">pale spear-nosed bat</name>
    <dbReference type="NCBI Taxonomy" id="89673"/>
    <lineage>
        <taxon>Eukaryota</taxon>
        <taxon>Metazoa</taxon>
        <taxon>Chordata</taxon>
        <taxon>Craniata</taxon>
        <taxon>Vertebrata</taxon>
        <taxon>Euteleostomi</taxon>
        <taxon>Mammalia</taxon>
        <taxon>Eutheria</taxon>
        <taxon>Laurasiatheria</taxon>
        <taxon>Chiroptera</taxon>
        <taxon>Yangochiroptera</taxon>
        <taxon>Phyllostomidae</taxon>
        <taxon>Phyllostominae</taxon>
        <taxon>Phyllostomus</taxon>
    </lineage>
</organism>
<proteinExistence type="predicted"/>
<sequence>MLASHSVRDLDLSPGVCAGHSEEGPATGRYSSAPRCFSCLWVCPTCPPQCLQYPASQPRPQPLTLDTAVCLCSGSGPHPVNPTSTMCLSADVPAPPSPPAPASQPPSLELVLCPWKHSMTVSSEGDFRKARQPFRLRPPAPCGCGRQSSGLTPAHGPPRVSQRSGCPLHRPVFLPCPRRPWPKCHSTATLDSGCNGVPPPCSPHFLALVTLFCCFAYLLPTPSRPKSDFPALCREVNDFPESFKVAWKFGKPPYVFSG</sequence>
<evidence type="ECO:0000313" key="2">
    <source>
        <dbReference type="Proteomes" id="UP000664940"/>
    </source>
</evidence>